<dbReference type="InterPro" id="IPR024983">
    <property type="entry name" value="CHAT_dom"/>
</dbReference>
<dbReference type="InterPro" id="IPR011990">
    <property type="entry name" value="TPR-like_helical_dom_sf"/>
</dbReference>
<feature type="compositionally biased region" description="Basic residues" evidence="1">
    <location>
        <begin position="1106"/>
        <end position="1118"/>
    </location>
</feature>
<gene>
    <name evidence="3" type="ORF">FHX81_6991</name>
</gene>
<name>A0A543JNY9_9PSEU</name>
<feature type="compositionally biased region" description="Polar residues" evidence="1">
    <location>
        <begin position="1069"/>
        <end position="1090"/>
    </location>
</feature>
<dbReference type="Proteomes" id="UP000316628">
    <property type="component" value="Unassembled WGS sequence"/>
</dbReference>
<comment type="caution">
    <text evidence="3">The sequence shown here is derived from an EMBL/GenBank/DDBJ whole genome shotgun (WGS) entry which is preliminary data.</text>
</comment>
<dbReference type="AlphaFoldDB" id="A0A543JNY9"/>
<dbReference type="Pfam" id="PF12770">
    <property type="entry name" value="CHAT"/>
    <property type="match status" value="1"/>
</dbReference>
<sequence>MLGAEVEAELHELMRLVPDPDADPAAVEAVGWLYWVRYRELPDGPERYTAMMAAGALLSRLYRATPEKIPHELRLPAPDDPGSLTRRAVELTLRFEAEGDVAALDESVRLYRRALATMSTDDPHLGLCCQMLSTALRYGGDPGVLPESVELARAALSVTPADHEYRADRLSNLGHAHLAVFDHGGDADALWEAVACFGQAVAASDDHPHAASLLVDLSRALQKTYRHHGDVPALLEAVRVARRAAAAPPDGRADTADLLSHLGVDLQTAHEQRGDDPALVPEALRAGREALAVAPPDHPHRHMFLGNLSTALRMSHEQTGDIETLLEALEIGREAVTAAPADSPDRAAYQSNLAGVLATWSELRGDVNALEDAVRLGREAVAATPPEHTGRLPRLNNLALALHSLYLRNRDVDLLAEAVQVGRQAVVSAPPDHPGRARTLLNLGVVLESLADRTKEAGVMAEAVGAFRESVAAARRAGLPLDIHLNSLCVALRTSFEHTGNTDILREAVQVGKAAATAVPGNTAHRARALLNLASSAQRLAEEDGSTDARSDARTAFEEVTTLLAAPVQLRITAWWGLGRTCTTAEEALGAYEQAVELLQQVAPRALAHQDRVHVLSETHQLPAEAASVAIAAGRPDRAVALLERARGTLLAEAVGARHDLRELHDRAPSLADEFDRLRAALDDPESADATQRHRLGGEWESLLDRVRALPGFHGFLRTPPVEALRRDDGPVVLLNLSRQRCDALVITPAAGPPVRLVPLPDAEPRRVRAEIGRFLLAADAFVDPDRPLADKLTAAADVRDVLAWTWDAIAGPVLDALGLARPPGPGADWPRVWWCPVGPVAYLPLHAAGRHTGPDALSVMDCVVSSYTPTANALSRDGTPATATAGTGTPAKALVVAMPETPRAAPLPGALAEAGLVAEFVPGSSLLIGPDATRDAVLAALPRHGLVHLACHGHSDWNARADSRLLLHDHADNPLTIGALSRLRLPDAELAYLAACSTTRAHPSVVDEAVHITAAFRIAGYRHVVARCGPSTTRSPPGPPGRCTRRSPTTGAAHPTPPTRRTPCTARSGGSATATRATPCSGQRTSTSGRDGAHRAGAESLPVARRPRRTSRRRHPHTAPNPRPGPEGHRAPRPASTTEGL</sequence>
<feature type="region of interest" description="Disordered" evidence="1">
    <location>
        <begin position="1030"/>
        <end position="1142"/>
    </location>
</feature>
<evidence type="ECO:0000313" key="4">
    <source>
        <dbReference type="Proteomes" id="UP000316628"/>
    </source>
</evidence>
<accession>A0A543JNY9</accession>
<reference evidence="3 4" key="1">
    <citation type="submission" date="2019-06" db="EMBL/GenBank/DDBJ databases">
        <title>Sequencing the genomes of 1000 actinobacteria strains.</title>
        <authorList>
            <person name="Klenk H.-P."/>
        </authorList>
    </citation>
    <scope>NUCLEOTIDE SEQUENCE [LARGE SCALE GENOMIC DNA]</scope>
    <source>
        <strain evidence="3 4">DSM 45456</strain>
    </source>
</reference>
<dbReference type="PANTHER" id="PTHR19959:SF119">
    <property type="entry name" value="FUNGAL LIPASE-LIKE DOMAIN-CONTAINING PROTEIN"/>
    <property type="match status" value="1"/>
</dbReference>
<proteinExistence type="predicted"/>
<dbReference type="EMBL" id="VFPP01000001">
    <property type="protein sequence ID" value="TQM84536.1"/>
    <property type="molecule type" value="Genomic_DNA"/>
</dbReference>
<evidence type="ECO:0000259" key="2">
    <source>
        <dbReference type="Pfam" id="PF12770"/>
    </source>
</evidence>
<dbReference type="Gene3D" id="1.25.40.10">
    <property type="entry name" value="Tetratricopeptide repeat domain"/>
    <property type="match status" value="2"/>
</dbReference>
<organism evidence="3 4">
    <name type="scientific">Saccharothrix saharensis</name>
    <dbReference type="NCBI Taxonomy" id="571190"/>
    <lineage>
        <taxon>Bacteria</taxon>
        <taxon>Bacillati</taxon>
        <taxon>Actinomycetota</taxon>
        <taxon>Actinomycetes</taxon>
        <taxon>Pseudonocardiales</taxon>
        <taxon>Pseudonocardiaceae</taxon>
        <taxon>Saccharothrix</taxon>
    </lineage>
</organism>
<keyword evidence="4" id="KW-1185">Reference proteome</keyword>
<evidence type="ECO:0000313" key="3">
    <source>
        <dbReference type="EMBL" id="TQM84536.1"/>
    </source>
</evidence>
<dbReference type="PANTHER" id="PTHR19959">
    <property type="entry name" value="KINESIN LIGHT CHAIN"/>
    <property type="match status" value="1"/>
</dbReference>
<evidence type="ECO:0000256" key="1">
    <source>
        <dbReference type="SAM" id="MobiDB-lite"/>
    </source>
</evidence>
<feature type="domain" description="CHAT" evidence="2">
    <location>
        <begin position="802"/>
        <end position="1027"/>
    </location>
</feature>
<protein>
    <submittedName>
        <fullName evidence="3">Tetratricopeptide repeat protein</fullName>
    </submittedName>
</protein>